<keyword evidence="1" id="KW-0732">Signal</keyword>
<organism evidence="2">
    <name type="scientific">candidate division TA06 bacterium ADurb.Bin131</name>
    <dbReference type="NCBI Taxonomy" id="1852827"/>
    <lineage>
        <taxon>Bacteria</taxon>
        <taxon>Bacteria division TA06</taxon>
    </lineage>
</organism>
<evidence type="ECO:0000256" key="1">
    <source>
        <dbReference type="SAM" id="SignalP"/>
    </source>
</evidence>
<dbReference type="Proteomes" id="UP000485562">
    <property type="component" value="Unassembled WGS sequence"/>
</dbReference>
<sequence length="427" mass="47954">MRKIRAWSLLFLLLFPAFLFAGIQSSLAEFEARIPKISSQIPQIIKSAEFAAGCVLKKPDTLINVPYNEQKSFSEEMINRAGGLSNIYPSESPDRVRFVTDHDIVLYSVRSWETDAETAIKRLNEYKGKNWKVILIASKKGMPSKLKYDFFIDNGAPSGKAIYGRINILANITIGWMWCCEYVSAMTRKGKIPGILISISLEESTEHNKKIQTPEGRLWIGDCPEKIPAGKLANIYLERVKKLVFDLKSEKIQKQIDYASDIIASRMAEGKRVGISGVGHVIIDEVKRDLKAPWIGFQAVGQVGRRRNAFSKYLQPGDLLVWIAYIGLNSKYVDFGRYIKEANLELITCFAPDLDDPSVNETGIAHIDQCWAKGDAEVPLPCHPWKMAPVSGINSGLVLRMLDDSVSKKLENIKNQVKRDTQVSVTQ</sequence>
<proteinExistence type="predicted"/>
<reference evidence="2" key="1">
    <citation type="submission" date="2017-02" db="EMBL/GenBank/DDBJ databases">
        <title>Delving into the versatile metabolic prowess of the omnipresent phylum Bacteroidetes.</title>
        <authorList>
            <person name="Nobu M.K."/>
            <person name="Mei R."/>
            <person name="Narihiro T."/>
            <person name="Kuroda K."/>
            <person name="Liu W.-T."/>
        </authorList>
    </citation>
    <scope>NUCLEOTIDE SEQUENCE</scope>
    <source>
        <strain evidence="2">ADurb.Bin131</strain>
    </source>
</reference>
<feature type="chain" id="PRO_5013342595" evidence="1">
    <location>
        <begin position="22"/>
        <end position="427"/>
    </location>
</feature>
<dbReference type="Gene3D" id="3.40.50.10490">
    <property type="entry name" value="Glucose-6-phosphate isomerase like protein, domain 1"/>
    <property type="match status" value="1"/>
</dbReference>
<dbReference type="AlphaFoldDB" id="A0A1V6CDW1"/>
<feature type="signal peptide" evidence="1">
    <location>
        <begin position="1"/>
        <end position="21"/>
    </location>
</feature>
<dbReference type="EMBL" id="MWDQ01000024">
    <property type="protein sequence ID" value="OQB75077.1"/>
    <property type="molecule type" value="Genomic_DNA"/>
</dbReference>
<name>A0A1V6CDW1_UNCT6</name>
<accession>A0A1V6CDW1</accession>
<evidence type="ECO:0000313" key="2">
    <source>
        <dbReference type="EMBL" id="OQB75077.1"/>
    </source>
</evidence>
<gene>
    <name evidence="2" type="ORF">BWX89_00200</name>
</gene>
<comment type="caution">
    <text evidence="2">The sequence shown here is derived from an EMBL/GenBank/DDBJ whole genome shotgun (WGS) entry which is preliminary data.</text>
</comment>
<protein>
    <submittedName>
        <fullName evidence="2">Uncharacterized protein</fullName>
    </submittedName>
</protein>